<comment type="caution">
    <text evidence="1">The sequence shown here is derived from an EMBL/GenBank/DDBJ whole genome shotgun (WGS) entry which is preliminary data.</text>
</comment>
<proteinExistence type="predicted"/>
<name>A0AA36I099_9DINO</name>
<organism evidence="1 2">
    <name type="scientific">Effrenium voratum</name>
    <dbReference type="NCBI Taxonomy" id="2562239"/>
    <lineage>
        <taxon>Eukaryota</taxon>
        <taxon>Sar</taxon>
        <taxon>Alveolata</taxon>
        <taxon>Dinophyceae</taxon>
        <taxon>Suessiales</taxon>
        <taxon>Symbiodiniaceae</taxon>
        <taxon>Effrenium</taxon>
    </lineage>
</organism>
<evidence type="ECO:0000313" key="2">
    <source>
        <dbReference type="Proteomes" id="UP001178507"/>
    </source>
</evidence>
<protein>
    <submittedName>
        <fullName evidence="1">Uncharacterized protein</fullName>
    </submittedName>
</protein>
<dbReference type="AlphaFoldDB" id="A0AA36I099"/>
<dbReference type="Proteomes" id="UP001178507">
    <property type="component" value="Unassembled WGS sequence"/>
</dbReference>
<sequence length="83" mass="9051">MPRAAGEEVALAALDLLLPGAQMRRLPFSLAELKAAQLPPLLRALRVKRSSAQKPIHELLVRLQAAKSGQEPTDSRECEEPAE</sequence>
<dbReference type="EMBL" id="CAUJNA010000558">
    <property type="protein sequence ID" value="CAJ1378672.1"/>
    <property type="molecule type" value="Genomic_DNA"/>
</dbReference>
<gene>
    <name evidence="1" type="ORF">EVOR1521_LOCUS7154</name>
</gene>
<evidence type="ECO:0000313" key="1">
    <source>
        <dbReference type="EMBL" id="CAJ1378672.1"/>
    </source>
</evidence>
<keyword evidence="2" id="KW-1185">Reference proteome</keyword>
<accession>A0AA36I099</accession>
<reference evidence="1" key="1">
    <citation type="submission" date="2023-08" db="EMBL/GenBank/DDBJ databases">
        <authorList>
            <person name="Chen Y."/>
            <person name="Shah S."/>
            <person name="Dougan E. K."/>
            <person name="Thang M."/>
            <person name="Chan C."/>
        </authorList>
    </citation>
    <scope>NUCLEOTIDE SEQUENCE</scope>
</reference>